<evidence type="ECO:0000256" key="1">
    <source>
        <dbReference type="SAM" id="Phobius"/>
    </source>
</evidence>
<keyword evidence="1" id="KW-0472">Membrane</keyword>
<reference evidence="3 4" key="1">
    <citation type="submission" date="2023-07" db="EMBL/GenBank/DDBJ databases">
        <title>Sorghum-associated microbial communities from plants grown in Nebraska, USA.</title>
        <authorList>
            <person name="Schachtman D."/>
        </authorList>
    </citation>
    <scope>NUCLEOTIDE SEQUENCE [LARGE SCALE GENOMIC DNA]</scope>
    <source>
        <strain evidence="3 4">BE124</strain>
    </source>
</reference>
<evidence type="ECO:0000313" key="4">
    <source>
        <dbReference type="Proteomes" id="UP001261871"/>
    </source>
</evidence>
<evidence type="ECO:0000313" key="3">
    <source>
        <dbReference type="EMBL" id="MDR6846327.1"/>
    </source>
</evidence>
<dbReference type="EMBL" id="JAVDTX010000007">
    <property type="protein sequence ID" value="MDR6846327.1"/>
    <property type="molecule type" value="Genomic_DNA"/>
</dbReference>
<keyword evidence="1" id="KW-1133">Transmembrane helix</keyword>
<protein>
    <submittedName>
        <fullName evidence="3">Membrane protein</fullName>
    </submittedName>
</protein>
<feature type="transmembrane region" description="Helical" evidence="1">
    <location>
        <begin position="58"/>
        <end position="78"/>
    </location>
</feature>
<feature type="transmembrane region" description="Helical" evidence="1">
    <location>
        <begin position="271"/>
        <end position="287"/>
    </location>
</feature>
<accession>A0ABU1S5Y6</accession>
<dbReference type="Proteomes" id="UP001261871">
    <property type="component" value="Unassembled WGS sequence"/>
</dbReference>
<dbReference type="RefSeq" id="WP_310008446.1">
    <property type="nucleotide sequence ID" value="NZ_JAVDTX010000007.1"/>
</dbReference>
<feature type="transmembrane region" description="Helical" evidence="1">
    <location>
        <begin position="222"/>
        <end position="243"/>
    </location>
</feature>
<sequence>MALTLPVNTRIESIDLLKGLVMVLMALDHVRDYFHYSAFFFDPSDPLQTTLPIFFTRWITHFCAPTFSFLAGVSAFMASKRRTHNELSSFLLKRGIWLIFVELTIVGFAWSFNVEFVSFGLRVIWSLGISMVFLSALIHLPRVAILIFSLLLICCHNLFDNVHYADNFWWDIIHEQMVYQLTENTQLVIGYPLVPWIAIMALGYYFGGFYAQSYDSNKRKKIFNYIGGIAIALFILLRLTNIYGDPTPFIQYNTFLQTLISFLNPTKYPPSFLYILMTLGLSFLFLANTEKLKGKVVDYFCTFGRAPFFYYILHLYIIHLLALIFAELSGFGWQKMILSTWIGFEADLKGYGFSLWVVYIVWIGVILLLYPLCKKFDTYKRAHKEIWWLSYL</sequence>
<comment type="caution">
    <text evidence="3">The sequence shown here is derived from an EMBL/GenBank/DDBJ whole genome shotgun (WGS) entry which is preliminary data.</text>
</comment>
<feature type="domain" description="Heparan-alpha-glucosaminide N-acetyltransferase catalytic" evidence="2">
    <location>
        <begin position="10"/>
        <end position="218"/>
    </location>
</feature>
<gene>
    <name evidence="3" type="ORF">J2W95_003043</name>
</gene>
<dbReference type="PANTHER" id="PTHR40407">
    <property type="entry name" value="MEMBRANE PROTEIN-LIKE PROTEIN"/>
    <property type="match status" value="1"/>
</dbReference>
<dbReference type="InterPro" id="IPR012429">
    <property type="entry name" value="HGSNAT_cat"/>
</dbReference>
<feature type="transmembrane region" description="Helical" evidence="1">
    <location>
        <begin position="308"/>
        <end position="333"/>
    </location>
</feature>
<feature type="transmembrane region" description="Helical" evidence="1">
    <location>
        <begin position="189"/>
        <end position="210"/>
    </location>
</feature>
<feature type="transmembrane region" description="Helical" evidence="1">
    <location>
        <begin position="116"/>
        <end position="136"/>
    </location>
</feature>
<feature type="transmembrane region" description="Helical" evidence="1">
    <location>
        <begin position="90"/>
        <end position="110"/>
    </location>
</feature>
<keyword evidence="1" id="KW-0812">Transmembrane</keyword>
<organism evidence="3 4">
    <name type="scientific">Flavobacterium granuli</name>
    <dbReference type="NCBI Taxonomy" id="280093"/>
    <lineage>
        <taxon>Bacteria</taxon>
        <taxon>Pseudomonadati</taxon>
        <taxon>Bacteroidota</taxon>
        <taxon>Flavobacteriia</taxon>
        <taxon>Flavobacteriales</taxon>
        <taxon>Flavobacteriaceae</taxon>
        <taxon>Flavobacterium</taxon>
    </lineage>
</organism>
<proteinExistence type="predicted"/>
<feature type="transmembrane region" description="Helical" evidence="1">
    <location>
        <begin position="143"/>
        <end position="159"/>
    </location>
</feature>
<evidence type="ECO:0000259" key="2">
    <source>
        <dbReference type="Pfam" id="PF07786"/>
    </source>
</evidence>
<name>A0ABU1S5Y6_9FLAO</name>
<feature type="transmembrane region" description="Helical" evidence="1">
    <location>
        <begin position="353"/>
        <end position="373"/>
    </location>
</feature>
<dbReference type="PANTHER" id="PTHR40407:SF1">
    <property type="entry name" value="HEPARAN-ALPHA-GLUCOSAMINIDE N-ACETYLTRANSFERASE CATALYTIC DOMAIN-CONTAINING PROTEIN"/>
    <property type="match status" value="1"/>
</dbReference>
<dbReference type="Pfam" id="PF07786">
    <property type="entry name" value="HGSNAT_cat"/>
    <property type="match status" value="1"/>
</dbReference>
<keyword evidence="4" id="KW-1185">Reference proteome</keyword>